<dbReference type="GO" id="GO:0016787">
    <property type="term" value="F:hydrolase activity"/>
    <property type="evidence" value="ECO:0007669"/>
    <property type="project" value="UniProtKB-KW"/>
</dbReference>
<dbReference type="SUPFAM" id="SSF53067">
    <property type="entry name" value="Actin-like ATPase domain"/>
    <property type="match status" value="2"/>
</dbReference>
<dbReference type="CDD" id="cd24052">
    <property type="entry name" value="ASKHA_NBD_HpPPX-GppA-like"/>
    <property type="match status" value="1"/>
</dbReference>
<organism evidence="5 6">
    <name type="scientific">Paenibacillus contaminans</name>
    <dbReference type="NCBI Taxonomy" id="450362"/>
    <lineage>
        <taxon>Bacteria</taxon>
        <taxon>Bacillati</taxon>
        <taxon>Bacillota</taxon>
        <taxon>Bacilli</taxon>
        <taxon>Bacillales</taxon>
        <taxon>Paenibacillaceae</taxon>
        <taxon>Paenibacillus</taxon>
    </lineage>
</organism>
<dbReference type="InterPro" id="IPR003695">
    <property type="entry name" value="Ppx_GppA_N"/>
</dbReference>
<dbReference type="GO" id="GO:0006357">
    <property type="term" value="P:regulation of transcription by RNA polymerase II"/>
    <property type="evidence" value="ECO:0007669"/>
    <property type="project" value="TreeGrafter"/>
</dbReference>
<evidence type="ECO:0000313" key="6">
    <source>
        <dbReference type="Proteomes" id="UP000250369"/>
    </source>
</evidence>
<dbReference type="Proteomes" id="UP000250369">
    <property type="component" value="Unassembled WGS sequence"/>
</dbReference>
<gene>
    <name evidence="5" type="ORF">DQG23_37615</name>
</gene>
<evidence type="ECO:0000256" key="1">
    <source>
        <dbReference type="ARBA" id="ARBA00007125"/>
    </source>
</evidence>
<keyword evidence="6" id="KW-1185">Reference proteome</keyword>
<dbReference type="PANTHER" id="PTHR30005">
    <property type="entry name" value="EXOPOLYPHOSPHATASE"/>
    <property type="match status" value="1"/>
</dbReference>
<comment type="caution">
    <text evidence="5">The sequence shown here is derived from an EMBL/GenBank/DDBJ whole genome shotgun (WGS) entry which is preliminary data.</text>
</comment>
<dbReference type="EMBL" id="QMFB01000042">
    <property type="protein sequence ID" value="RAV10601.1"/>
    <property type="molecule type" value="Genomic_DNA"/>
</dbReference>
<dbReference type="SUPFAM" id="SSF109604">
    <property type="entry name" value="HD-domain/PDEase-like"/>
    <property type="match status" value="1"/>
</dbReference>
<protein>
    <submittedName>
        <fullName evidence="5">Ppx/GppA family phosphatase</fullName>
    </submittedName>
</protein>
<dbReference type="InterPro" id="IPR050273">
    <property type="entry name" value="GppA/Ppx_hydrolase"/>
</dbReference>
<dbReference type="Gene3D" id="3.30.420.40">
    <property type="match status" value="1"/>
</dbReference>
<dbReference type="RefSeq" id="WP_113036187.1">
    <property type="nucleotide sequence ID" value="NZ_QMFB01000042.1"/>
</dbReference>
<sequence length="512" mass="57309">MKSDRKFGIIDIGSNSIRLVIYEETDRKAHRVVDESKEAARLSEKIGSDGILPEQEMQSIVDTLNHFKKLCQSHRTSKIRAVATAAIRNAKNSSEIVSYLERYTNLHIEVLSGEEEARLGFLGTMNALDVREGFVVDIGGGSTEITLFRDRRIVNSVSFPFGSVNTTKRFSDSGHLQQQDMERIQSLVKAALDCEPWIRTAAAGLPLIGLGGTIRSAAKLVLRQTKHSLPLAHNLELDGSTVERLIAELSALSVEQRKKVDGLSKDRADIIVPGLLILQTVFAYTRCSRFVISGSGLRDGIFYETAFPKQPMVDNVLEYSVNNLLSLHPAVPLTHVIQVNKLALGLFDGLQELHGLDERNRSYVHVASLLYRIGITVNYYNFEKHTFYLMAHSRIDGLSHREIVLCALIASHRSRNRTRYTYQQHRDLLSEADCQLAIRLGSLVQLATALDRSESQPIGRMQTSIDKKALQLSLVCSHSPSVELRQVEMLERDFRKIWGIGITCEETVLSTT</sequence>
<dbReference type="Pfam" id="PF02541">
    <property type="entry name" value="Ppx-GppA"/>
    <property type="match status" value="1"/>
</dbReference>
<evidence type="ECO:0000256" key="2">
    <source>
        <dbReference type="ARBA" id="ARBA00022801"/>
    </source>
</evidence>
<dbReference type="InterPro" id="IPR048950">
    <property type="entry name" value="Ppx_GppA_C"/>
</dbReference>
<dbReference type="Gene3D" id="1.10.3210.10">
    <property type="entry name" value="Hypothetical protein af1432"/>
    <property type="match status" value="1"/>
</dbReference>
<dbReference type="InterPro" id="IPR043129">
    <property type="entry name" value="ATPase_NBD"/>
</dbReference>
<feature type="domain" description="Ppx/GppA phosphatase C-terminal" evidence="4">
    <location>
        <begin position="320"/>
        <end position="474"/>
    </location>
</feature>
<dbReference type="OrthoDB" id="9807195at2"/>
<evidence type="ECO:0000259" key="3">
    <source>
        <dbReference type="Pfam" id="PF02541"/>
    </source>
</evidence>
<dbReference type="Pfam" id="PF21447">
    <property type="entry name" value="Ppx-GppA_III"/>
    <property type="match status" value="1"/>
</dbReference>
<dbReference type="InterPro" id="IPR030673">
    <property type="entry name" value="PyroPPase_GppA_Ppx"/>
</dbReference>
<evidence type="ECO:0000313" key="5">
    <source>
        <dbReference type="EMBL" id="RAV10601.1"/>
    </source>
</evidence>
<keyword evidence="2" id="KW-0378">Hydrolase</keyword>
<name>A0A329LRQ4_9BACL</name>
<comment type="similarity">
    <text evidence="1">Belongs to the GppA/Ppx family.</text>
</comment>
<dbReference type="AlphaFoldDB" id="A0A329LRQ4"/>
<reference evidence="5 6" key="1">
    <citation type="journal article" date="2009" name="Int. J. Syst. Evol. Microbiol.">
        <title>Paenibacillus contaminans sp. nov., isolated from a contaminated laboratory plate.</title>
        <authorList>
            <person name="Chou J.H."/>
            <person name="Lee J.H."/>
            <person name="Lin M.C."/>
            <person name="Chang P.S."/>
            <person name="Arun A.B."/>
            <person name="Young C.C."/>
            <person name="Chen W.M."/>
        </authorList>
    </citation>
    <scope>NUCLEOTIDE SEQUENCE [LARGE SCALE GENOMIC DNA]</scope>
    <source>
        <strain evidence="5 6">CKOBP-6</strain>
    </source>
</reference>
<dbReference type="PANTHER" id="PTHR30005:SF0">
    <property type="entry name" value="RETROGRADE REGULATION PROTEIN 2"/>
    <property type="match status" value="1"/>
</dbReference>
<evidence type="ECO:0000259" key="4">
    <source>
        <dbReference type="Pfam" id="PF21447"/>
    </source>
</evidence>
<accession>A0A329LRQ4</accession>
<proteinExistence type="inferred from homology"/>
<dbReference type="PIRSF" id="PIRSF001267">
    <property type="entry name" value="Pyrophosphatase_GppA_Ppx"/>
    <property type="match status" value="1"/>
</dbReference>
<dbReference type="Gene3D" id="3.30.420.150">
    <property type="entry name" value="Exopolyphosphatase. Domain 2"/>
    <property type="match status" value="1"/>
</dbReference>
<feature type="domain" description="Ppx/GppA phosphatase N-terminal" evidence="3">
    <location>
        <begin position="20"/>
        <end position="305"/>
    </location>
</feature>